<dbReference type="EMBL" id="JAPOHD010000027">
    <property type="protein sequence ID" value="MCY1721289.1"/>
    <property type="molecule type" value="Genomic_DNA"/>
</dbReference>
<dbReference type="CDD" id="cd04179">
    <property type="entry name" value="DPM_DPG-synthase_like"/>
    <property type="match status" value="1"/>
</dbReference>
<dbReference type="InterPro" id="IPR029044">
    <property type="entry name" value="Nucleotide-diphossugar_trans"/>
</dbReference>
<name>A0A9X3J592_9BACT</name>
<dbReference type="SUPFAM" id="SSF53448">
    <property type="entry name" value="Nucleotide-diphospho-sugar transferases"/>
    <property type="match status" value="1"/>
</dbReference>
<dbReference type="Pfam" id="PF00535">
    <property type="entry name" value="Glycos_transf_2"/>
    <property type="match status" value="1"/>
</dbReference>
<sequence length="257" mass="29133">MNTSIIICTYNEAETIFGVVAACCKHNHEAEVIVVDDGSTDNTQAILETLAFHHKFEYLKLSQNYGRSYAMAYGIEYATNEIVLFLDANVKEVRKQHFNSLIDPIYRGDADLVLGGPSGFTVDFGLNPYKSVIGQKAMLKTDLMPILNDLREIRFGVESFIILYYQSQRKRVHFAMLSGLQNQSDEISDQQFSVADDAKLEIANALLTNVDLITKRIQNTILKTQNYTQSTISSVQMELNKKMKALKEKNRKMELIN</sequence>
<proteinExistence type="predicted"/>
<dbReference type="RefSeq" id="WP_343333620.1">
    <property type="nucleotide sequence ID" value="NZ_JAPOHD010000027.1"/>
</dbReference>
<organism evidence="2 3">
    <name type="scientific">Draconibacterium aestuarii</name>
    <dbReference type="NCBI Taxonomy" id="2998507"/>
    <lineage>
        <taxon>Bacteria</taxon>
        <taxon>Pseudomonadati</taxon>
        <taxon>Bacteroidota</taxon>
        <taxon>Bacteroidia</taxon>
        <taxon>Marinilabiliales</taxon>
        <taxon>Prolixibacteraceae</taxon>
        <taxon>Draconibacterium</taxon>
    </lineage>
</organism>
<evidence type="ECO:0000313" key="2">
    <source>
        <dbReference type="EMBL" id="MCY1721289.1"/>
    </source>
</evidence>
<dbReference type="InterPro" id="IPR050256">
    <property type="entry name" value="Glycosyltransferase_2"/>
</dbReference>
<keyword evidence="3" id="KW-1185">Reference proteome</keyword>
<evidence type="ECO:0000313" key="3">
    <source>
        <dbReference type="Proteomes" id="UP001145087"/>
    </source>
</evidence>
<comment type="caution">
    <text evidence="2">The sequence shown here is derived from an EMBL/GenBank/DDBJ whole genome shotgun (WGS) entry which is preliminary data.</text>
</comment>
<dbReference type="PANTHER" id="PTHR48090:SF7">
    <property type="entry name" value="RFBJ PROTEIN"/>
    <property type="match status" value="1"/>
</dbReference>
<dbReference type="Proteomes" id="UP001145087">
    <property type="component" value="Unassembled WGS sequence"/>
</dbReference>
<accession>A0A9X3J592</accession>
<feature type="domain" description="Glycosyltransferase 2-like" evidence="1">
    <location>
        <begin position="4"/>
        <end position="133"/>
    </location>
</feature>
<protein>
    <submittedName>
        <fullName evidence="2">Glycosyltransferase family 2 protein</fullName>
    </submittedName>
</protein>
<dbReference type="AlphaFoldDB" id="A0A9X3J592"/>
<gene>
    <name evidence="2" type="ORF">OU798_13100</name>
</gene>
<dbReference type="Gene3D" id="3.90.550.10">
    <property type="entry name" value="Spore Coat Polysaccharide Biosynthesis Protein SpsA, Chain A"/>
    <property type="match status" value="1"/>
</dbReference>
<dbReference type="InterPro" id="IPR001173">
    <property type="entry name" value="Glyco_trans_2-like"/>
</dbReference>
<evidence type="ECO:0000259" key="1">
    <source>
        <dbReference type="Pfam" id="PF00535"/>
    </source>
</evidence>
<dbReference type="PANTHER" id="PTHR48090">
    <property type="entry name" value="UNDECAPRENYL-PHOSPHATE 4-DEOXY-4-FORMAMIDO-L-ARABINOSE TRANSFERASE-RELATED"/>
    <property type="match status" value="1"/>
</dbReference>
<reference evidence="2" key="1">
    <citation type="submission" date="2022-11" db="EMBL/GenBank/DDBJ databases">
        <title>Marilongibacter aestuarii gen. nov., sp. nov., isolated from tidal flat sediment.</title>
        <authorList>
            <person name="Jiayan W."/>
        </authorList>
    </citation>
    <scope>NUCLEOTIDE SEQUENCE</scope>
    <source>
        <strain evidence="2">Z1-6</strain>
    </source>
</reference>